<dbReference type="PROSITE" id="PS50932">
    <property type="entry name" value="HTH_LACI_2"/>
    <property type="match status" value="1"/>
</dbReference>
<dbReference type="CDD" id="cd01575">
    <property type="entry name" value="PBP1_GntR"/>
    <property type="match status" value="1"/>
</dbReference>
<keyword evidence="2" id="KW-0238">DNA-binding</keyword>
<evidence type="ECO:0000256" key="2">
    <source>
        <dbReference type="ARBA" id="ARBA00023125"/>
    </source>
</evidence>
<accession>K2N5A6</accession>
<keyword evidence="1" id="KW-0805">Transcription regulation</keyword>
<dbReference type="Pfam" id="PF13377">
    <property type="entry name" value="Peripla_BP_3"/>
    <property type="match status" value="1"/>
</dbReference>
<dbReference type="RefSeq" id="WP_009756586.1">
    <property type="nucleotide sequence ID" value="NZ_AMSI01000006.1"/>
</dbReference>
<dbReference type="eggNOG" id="COG1609">
    <property type="taxonomic scope" value="Bacteria"/>
</dbReference>
<dbReference type="InterPro" id="IPR010982">
    <property type="entry name" value="Lambda_DNA-bd_dom_sf"/>
</dbReference>
<dbReference type="GO" id="GO:0000976">
    <property type="term" value="F:transcription cis-regulatory region binding"/>
    <property type="evidence" value="ECO:0007669"/>
    <property type="project" value="TreeGrafter"/>
</dbReference>
<proteinExistence type="predicted"/>
<evidence type="ECO:0000256" key="1">
    <source>
        <dbReference type="ARBA" id="ARBA00023015"/>
    </source>
</evidence>
<dbReference type="GO" id="GO:0003700">
    <property type="term" value="F:DNA-binding transcription factor activity"/>
    <property type="evidence" value="ECO:0007669"/>
    <property type="project" value="TreeGrafter"/>
</dbReference>
<evidence type="ECO:0000313" key="6">
    <source>
        <dbReference type="Proteomes" id="UP000007374"/>
    </source>
</evidence>
<dbReference type="PATRIC" id="fig|1231190.3.peg.2293"/>
<evidence type="ECO:0000256" key="3">
    <source>
        <dbReference type="ARBA" id="ARBA00023163"/>
    </source>
</evidence>
<protein>
    <submittedName>
        <fullName evidence="5">Transcriptional regulator, LacI family protein</fullName>
    </submittedName>
</protein>
<name>K2N5A6_9HYPH</name>
<dbReference type="STRING" id="721133.SAMN05216176_106231"/>
<sequence length="340" mass="36765">MRDVAERAGVGTITVSRALRNPDSVSPALRKRIYEAMRELNYIPNSIAGILSSSRSNAVVIIVPSIAESTFADTIQGITDVLDKHGMHILLGTSRYSLDIEEDLLRLMLSWRPAGAFITGTEHSPATSEMFRRMGTPVVEFWDISDKPIDMSVGFSHFQIGEEITHHLVEQGARRIAFVRGNYESGDRAGTREKGYRKALQDRGIDFALTLAPAQGPIGIAGGAEAMRRILRDHPEVDAVVFGSDYPAAGALFECQRQGISVPGQIKLAGIGDYDIASQLYPSLTTVQMPRYEVGKRAANLMMERISGADVTGSVVVLDTPLIVRESTGAGSLAPVIPAG</sequence>
<dbReference type="Proteomes" id="UP000007374">
    <property type="component" value="Unassembled WGS sequence"/>
</dbReference>
<dbReference type="SUPFAM" id="SSF47413">
    <property type="entry name" value="lambda repressor-like DNA-binding domains"/>
    <property type="match status" value="1"/>
</dbReference>
<reference evidence="5 6" key="1">
    <citation type="journal article" date="2012" name="J. Bacteriol.">
        <title>Genome Sequence of Nitratireductor indicus Type Strain C115.</title>
        <authorList>
            <person name="Lai Q."/>
            <person name="Li G."/>
            <person name="Yu Z."/>
            <person name="Shao Z."/>
        </authorList>
    </citation>
    <scope>NUCLEOTIDE SEQUENCE [LARGE SCALE GENOMIC DNA]</scope>
    <source>
        <strain evidence="5 6">C115</strain>
    </source>
</reference>
<keyword evidence="3" id="KW-0804">Transcription</keyword>
<dbReference type="PANTHER" id="PTHR30146:SF33">
    <property type="entry name" value="TRANSCRIPTIONAL REGULATOR"/>
    <property type="match status" value="1"/>
</dbReference>
<comment type="caution">
    <text evidence="5">The sequence shown here is derived from an EMBL/GenBank/DDBJ whole genome shotgun (WGS) entry which is preliminary data.</text>
</comment>
<dbReference type="OrthoDB" id="7170131at2"/>
<keyword evidence="6" id="KW-1185">Reference proteome</keyword>
<dbReference type="PROSITE" id="PS00356">
    <property type="entry name" value="HTH_LACI_1"/>
    <property type="match status" value="1"/>
</dbReference>
<dbReference type="EMBL" id="AMSI01000006">
    <property type="protein sequence ID" value="EKF42583.1"/>
    <property type="molecule type" value="Genomic_DNA"/>
</dbReference>
<dbReference type="InterPro" id="IPR046335">
    <property type="entry name" value="LacI/GalR-like_sensor"/>
</dbReference>
<dbReference type="CDD" id="cd01392">
    <property type="entry name" value="HTH_LacI"/>
    <property type="match status" value="1"/>
</dbReference>
<gene>
    <name evidence="5" type="ORF">NA8A_10988</name>
</gene>
<dbReference type="InterPro" id="IPR028082">
    <property type="entry name" value="Peripla_BP_I"/>
</dbReference>
<feature type="domain" description="HTH lacI-type" evidence="4">
    <location>
        <begin position="1"/>
        <end position="53"/>
    </location>
</feature>
<organism evidence="5 6">
    <name type="scientific">Nitratireductor indicus C115</name>
    <dbReference type="NCBI Taxonomy" id="1231190"/>
    <lineage>
        <taxon>Bacteria</taxon>
        <taxon>Pseudomonadati</taxon>
        <taxon>Pseudomonadota</taxon>
        <taxon>Alphaproteobacteria</taxon>
        <taxon>Hyphomicrobiales</taxon>
        <taxon>Phyllobacteriaceae</taxon>
        <taxon>Nitratireductor</taxon>
    </lineage>
</organism>
<evidence type="ECO:0000313" key="5">
    <source>
        <dbReference type="EMBL" id="EKF42583.1"/>
    </source>
</evidence>
<evidence type="ECO:0000259" key="4">
    <source>
        <dbReference type="PROSITE" id="PS50932"/>
    </source>
</evidence>
<dbReference type="PANTHER" id="PTHR30146">
    <property type="entry name" value="LACI-RELATED TRANSCRIPTIONAL REPRESSOR"/>
    <property type="match status" value="1"/>
</dbReference>
<dbReference type="Pfam" id="PF00356">
    <property type="entry name" value="LacI"/>
    <property type="match status" value="1"/>
</dbReference>
<dbReference type="InterPro" id="IPR000843">
    <property type="entry name" value="HTH_LacI"/>
</dbReference>
<dbReference type="Gene3D" id="3.40.50.2300">
    <property type="match status" value="2"/>
</dbReference>
<dbReference type="SMART" id="SM00354">
    <property type="entry name" value="HTH_LACI"/>
    <property type="match status" value="1"/>
</dbReference>
<dbReference type="Gene3D" id="1.10.260.40">
    <property type="entry name" value="lambda repressor-like DNA-binding domains"/>
    <property type="match status" value="1"/>
</dbReference>
<dbReference type="SUPFAM" id="SSF53822">
    <property type="entry name" value="Periplasmic binding protein-like I"/>
    <property type="match status" value="1"/>
</dbReference>
<dbReference type="AlphaFoldDB" id="K2N5A6"/>